<comment type="caution">
    <text evidence="1">The sequence shown here is derived from an EMBL/GenBank/DDBJ whole genome shotgun (WGS) entry which is preliminary data.</text>
</comment>
<sequence>MRNLKLSQSYSMIALNAQDSIHMTTIKKVSLHCIAAAVVLESYLNGDFTEINEKLLLEKSYIENPNITLYQEAVFKPLFNKKEVICEDLKWWLSKASNLGNKYLKKLEVTMADFLKGYNHMEEIPSLLGCDIYYKTAGLLLREYRSDIGEYSKIIEFLRAEVLEDGTLSDENMLMLWLLRESGYMQDVFSKGDLEIVDKRMHKLIINNKMIKKLYDVHIYHGVEMAVKGFLNLKKNAMKTPTGIGINFVFPIIERSQSIFIDTEEWLPKASQRLEDVKKRLQENGHNYIIIREGAVPLIKIDNIIYEAIPEAIQGRIPIHGVRLRRYPI</sequence>
<proteinExistence type="predicted"/>
<gene>
    <name evidence="1" type="ORF">SDC9_92547</name>
</gene>
<organism evidence="1">
    <name type="scientific">bioreactor metagenome</name>
    <dbReference type="NCBI Taxonomy" id="1076179"/>
    <lineage>
        <taxon>unclassified sequences</taxon>
        <taxon>metagenomes</taxon>
        <taxon>ecological metagenomes</taxon>
    </lineage>
</organism>
<name>A0A644ZY38_9ZZZZ</name>
<evidence type="ECO:0000313" key="1">
    <source>
        <dbReference type="EMBL" id="MPM45855.1"/>
    </source>
</evidence>
<protein>
    <submittedName>
        <fullName evidence="1">Uncharacterized protein</fullName>
    </submittedName>
</protein>
<dbReference type="AlphaFoldDB" id="A0A644ZY38"/>
<accession>A0A644ZY38</accession>
<reference evidence="1" key="1">
    <citation type="submission" date="2019-08" db="EMBL/GenBank/DDBJ databases">
        <authorList>
            <person name="Kucharzyk K."/>
            <person name="Murdoch R.W."/>
            <person name="Higgins S."/>
            <person name="Loffler F."/>
        </authorList>
    </citation>
    <scope>NUCLEOTIDE SEQUENCE</scope>
</reference>
<dbReference type="EMBL" id="VSSQ01011043">
    <property type="protein sequence ID" value="MPM45855.1"/>
    <property type="molecule type" value="Genomic_DNA"/>
</dbReference>